<dbReference type="GO" id="GO:0006508">
    <property type="term" value="P:proteolysis"/>
    <property type="evidence" value="ECO:0007669"/>
    <property type="project" value="UniProtKB-KW"/>
</dbReference>
<dbReference type="PROSITE" id="PS00758">
    <property type="entry name" value="ARGE_DAPE_CPG2_1"/>
    <property type="match status" value="1"/>
</dbReference>
<dbReference type="GO" id="GO:0008270">
    <property type="term" value="F:zinc ion binding"/>
    <property type="evidence" value="ECO:0007669"/>
    <property type="project" value="InterPro"/>
</dbReference>
<keyword evidence="4" id="KW-0479">Metal-binding</keyword>
<comment type="similarity">
    <text evidence="2">Belongs to the peptidase M20A family.</text>
</comment>
<dbReference type="EC" id="3.4.13.-" evidence="9"/>
<dbReference type="Proteomes" id="UP000777303">
    <property type="component" value="Unassembled WGS sequence"/>
</dbReference>
<evidence type="ECO:0000256" key="5">
    <source>
        <dbReference type="ARBA" id="ARBA00022801"/>
    </source>
</evidence>
<comment type="caution">
    <text evidence="9">The sequence shown here is derived from an EMBL/GenBank/DDBJ whole genome shotgun (WGS) entry which is preliminary data.</text>
</comment>
<evidence type="ECO:0000256" key="8">
    <source>
        <dbReference type="ARBA" id="ARBA00023049"/>
    </source>
</evidence>
<reference evidence="9" key="1">
    <citation type="journal article" date="2021" name="PeerJ">
        <title>Extensive microbial diversity within the chicken gut microbiome revealed by metagenomics and culture.</title>
        <authorList>
            <person name="Gilroy R."/>
            <person name="Ravi A."/>
            <person name="Getino M."/>
            <person name="Pursley I."/>
            <person name="Horton D.L."/>
            <person name="Alikhan N.F."/>
            <person name="Baker D."/>
            <person name="Gharbi K."/>
            <person name="Hall N."/>
            <person name="Watson M."/>
            <person name="Adriaenssens E.M."/>
            <person name="Foster-Nyarko E."/>
            <person name="Jarju S."/>
            <person name="Secka A."/>
            <person name="Antonio M."/>
            <person name="Oren A."/>
            <person name="Chaudhuri R.R."/>
            <person name="La Ragione R."/>
            <person name="Hildebrand F."/>
            <person name="Pallen M.J."/>
        </authorList>
    </citation>
    <scope>NUCLEOTIDE SEQUENCE</scope>
    <source>
        <strain evidence="9">F6-6636</strain>
    </source>
</reference>
<dbReference type="PROSITE" id="PS00759">
    <property type="entry name" value="ARGE_DAPE_CPG2_2"/>
    <property type="match status" value="1"/>
</dbReference>
<keyword evidence="5 9" id="KW-0378">Hydrolase</keyword>
<sequence length="479" mass="53040">MKEESFMIDWKKLAMNYQDSLLNDLQTMISIASARDTAHKTADELLGPGPSKALQQFLAFAKRDGFITKNVDNVAGRIEYGQGKDILGVFAHVDVVPAGDGWQTDPFKAKIHDGKIIGRGASDDKGPGLAAYYALKLLKDQGLMPQKTIHFILGTDEESGWYGLHHYLSKEPTPDFGFSPDAEFPIINGEKGIVSFVVKFDQPVAHVPNDQMALLTFHAGLRPNMVPQDAKATLQITSDEQANDVKTAFMHFLADQQLKGTITQEDDEMHICLQGVGVHAMNPKVGRNAGTFLAIFLDDLALDAAGQNYVHTITKYMHKDFDGTKLGITHHDDLMGDLTASPDMFNFDRNSQPTVLINVRYPQGTDADTMNRQMQQTLAANAQVMTEPGNEVPHYVAKDDPLVTTLLKVYEDHTHQSAHEQIIGGGTYGRLLKRGVAYGALFPNRENVMHQPNEYMYIDDIMASVAIYADALYRLTQAK</sequence>
<dbReference type="GO" id="GO:0008237">
    <property type="term" value="F:metallopeptidase activity"/>
    <property type="evidence" value="ECO:0007669"/>
    <property type="project" value="UniProtKB-KW"/>
</dbReference>
<evidence type="ECO:0000256" key="1">
    <source>
        <dbReference type="ARBA" id="ARBA00001947"/>
    </source>
</evidence>
<accession>A0A948WZS7</accession>
<evidence type="ECO:0000256" key="2">
    <source>
        <dbReference type="ARBA" id="ARBA00006247"/>
    </source>
</evidence>
<evidence type="ECO:0000256" key="3">
    <source>
        <dbReference type="ARBA" id="ARBA00022670"/>
    </source>
</evidence>
<dbReference type="PANTHER" id="PTHR43808">
    <property type="entry name" value="ACETYLORNITHINE DEACETYLASE"/>
    <property type="match status" value="1"/>
</dbReference>
<keyword evidence="6" id="KW-0862">Zinc</keyword>
<dbReference type="AlphaFoldDB" id="A0A948WZS7"/>
<keyword evidence="3" id="KW-0645">Protease</keyword>
<evidence type="ECO:0000256" key="4">
    <source>
        <dbReference type="ARBA" id="ARBA00022723"/>
    </source>
</evidence>
<dbReference type="SUPFAM" id="SSF55031">
    <property type="entry name" value="Bacterial exopeptidase dimerisation domain"/>
    <property type="match status" value="1"/>
</dbReference>
<evidence type="ECO:0000256" key="6">
    <source>
        <dbReference type="ARBA" id="ARBA00022833"/>
    </source>
</evidence>
<dbReference type="PANTHER" id="PTHR43808:SF31">
    <property type="entry name" value="N-ACETYL-L-CITRULLINE DEACETYLASE"/>
    <property type="match status" value="1"/>
</dbReference>
<dbReference type="NCBIfam" id="NF005591">
    <property type="entry name" value="PRK07318.1"/>
    <property type="match status" value="1"/>
</dbReference>
<gene>
    <name evidence="9" type="primary">pepV</name>
    <name evidence="9" type="ORF">H9901_04335</name>
</gene>
<reference evidence="9" key="2">
    <citation type="submission" date="2021-04" db="EMBL/GenBank/DDBJ databases">
        <authorList>
            <person name="Gilroy R."/>
        </authorList>
    </citation>
    <scope>NUCLEOTIDE SEQUENCE</scope>
    <source>
        <strain evidence="9">F6-6636</strain>
    </source>
</reference>
<keyword evidence="8" id="KW-0482">Metalloprotease</keyword>
<dbReference type="SUPFAM" id="SSF53187">
    <property type="entry name" value="Zn-dependent exopeptidases"/>
    <property type="match status" value="1"/>
</dbReference>
<dbReference type="Gene3D" id="3.30.70.360">
    <property type="match status" value="2"/>
</dbReference>
<dbReference type="InterPro" id="IPR036264">
    <property type="entry name" value="Bact_exopeptidase_dim_dom"/>
</dbReference>
<dbReference type="InterPro" id="IPR001261">
    <property type="entry name" value="ArgE/DapE_CS"/>
</dbReference>
<evidence type="ECO:0000313" key="10">
    <source>
        <dbReference type="Proteomes" id="UP000777303"/>
    </source>
</evidence>
<protein>
    <submittedName>
        <fullName evidence="9">Dipeptidase PepV</fullName>
        <ecNumber evidence="9">3.4.13.-</ecNumber>
    </submittedName>
</protein>
<keyword evidence="7 9" id="KW-0224">Dipeptidase</keyword>
<dbReference type="InterPro" id="IPR050072">
    <property type="entry name" value="Peptidase_M20A"/>
</dbReference>
<organism evidence="9 10">
    <name type="scientific">Candidatus Paralactobacillus gallistercoris</name>
    <dbReference type="NCBI Taxonomy" id="2838724"/>
    <lineage>
        <taxon>Bacteria</taxon>
        <taxon>Bacillati</taxon>
        <taxon>Bacillota</taxon>
        <taxon>Bacilli</taxon>
        <taxon>Lactobacillales</taxon>
        <taxon>Lactobacillaceae</taxon>
        <taxon>Lactobacillus</taxon>
    </lineage>
</organism>
<comment type="cofactor">
    <cofactor evidence="1">
        <name>Zn(2+)</name>
        <dbReference type="ChEBI" id="CHEBI:29105"/>
    </cofactor>
</comment>
<dbReference type="GO" id="GO:0008777">
    <property type="term" value="F:acetylornithine deacetylase activity"/>
    <property type="evidence" value="ECO:0007669"/>
    <property type="project" value="TreeGrafter"/>
</dbReference>
<dbReference type="GO" id="GO:0006526">
    <property type="term" value="P:L-arginine biosynthetic process"/>
    <property type="evidence" value="ECO:0007669"/>
    <property type="project" value="TreeGrafter"/>
</dbReference>
<evidence type="ECO:0000256" key="7">
    <source>
        <dbReference type="ARBA" id="ARBA00022997"/>
    </source>
</evidence>
<dbReference type="InterPro" id="IPR002933">
    <property type="entry name" value="Peptidase_M20"/>
</dbReference>
<dbReference type="InterPro" id="IPR010964">
    <property type="entry name" value="M20A_pepV-rel"/>
</dbReference>
<dbReference type="GO" id="GO:0016805">
    <property type="term" value="F:dipeptidase activity"/>
    <property type="evidence" value="ECO:0007669"/>
    <property type="project" value="UniProtKB-KW"/>
</dbReference>
<evidence type="ECO:0000313" key="9">
    <source>
        <dbReference type="EMBL" id="MBU3851909.1"/>
    </source>
</evidence>
<dbReference type="Gene3D" id="3.40.630.10">
    <property type="entry name" value="Zn peptidases"/>
    <property type="match status" value="1"/>
</dbReference>
<name>A0A948WZS7_9LACO</name>
<dbReference type="Pfam" id="PF01546">
    <property type="entry name" value="Peptidase_M20"/>
    <property type="match status" value="1"/>
</dbReference>
<dbReference type="CDD" id="cd03888">
    <property type="entry name" value="M20_PepV"/>
    <property type="match status" value="1"/>
</dbReference>
<proteinExistence type="inferred from homology"/>
<dbReference type="EMBL" id="JAHLFS010000052">
    <property type="protein sequence ID" value="MBU3851909.1"/>
    <property type="molecule type" value="Genomic_DNA"/>
</dbReference>
<dbReference type="NCBIfam" id="TIGR01887">
    <property type="entry name" value="dipeptidaselike"/>
    <property type="match status" value="1"/>
</dbReference>